<protein>
    <submittedName>
        <fullName evidence="6">Probable F420-dependent oxidoreductase, Rv1855c family</fullName>
    </submittedName>
</protein>
<gene>
    <name evidence="6" type="ORF">SAMN04489860_2417</name>
</gene>
<dbReference type="Pfam" id="PF00296">
    <property type="entry name" value="Bac_luciferase"/>
    <property type="match status" value="1"/>
</dbReference>
<dbReference type="Proteomes" id="UP000185663">
    <property type="component" value="Chromosome I"/>
</dbReference>
<evidence type="ECO:0000256" key="4">
    <source>
        <dbReference type="ARBA" id="ARBA00023033"/>
    </source>
</evidence>
<reference evidence="6 7" key="1">
    <citation type="submission" date="2016-10" db="EMBL/GenBank/DDBJ databases">
        <authorList>
            <person name="de Groot N.N."/>
        </authorList>
    </citation>
    <scope>NUCLEOTIDE SEQUENCE [LARGE SCALE GENOMIC DNA]</scope>
    <source>
        <strain evidence="6 7">DSM 22126</strain>
    </source>
</reference>
<dbReference type="EMBL" id="LT629776">
    <property type="protein sequence ID" value="SDS80707.1"/>
    <property type="molecule type" value="Genomic_DNA"/>
</dbReference>
<dbReference type="GO" id="GO:0008726">
    <property type="term" value="F:alkanesulfonate monooxygenase activity"/>
    <property type="evidence" value="ECO:0007669"/>
    <property type="project" value="TreeGrafter"/>
</dbReference>
<dbReference type="RefSeq" id="WP_083372660.1">
    <property type="nucleotide sequence ID" value="NZ_LT629776.1"/>
</dbReference>
<dbReference type="Gene3D" id="3.20.20.30">
    <property type="entry name" value="Luciferase-like domain"/>
    <property type="match status" value="1"/>
</dbReference>
<keyword evidence="1" id="KW-0285">Flavoprotein</keyword>
<accession>A0A1H1V7F7</accession>
<dbReference type="OrthoDB" id="143323at2"/>
<dbReference type="NCBIfam" id="TIGR03560">
    <property type="entry name" value="F420_Rv1855c"/>
    <property type="match status" value="1"/>
</dbReference>
<keyword evidence="7" id="KW-1185">Reference proteome</keyword>
<proteinExistence type="predicted"/>
<feature type="domain" description="Luciferase-like" evidence="5">
    <location>
        <begin position="1"/>
        <end position="315"/>
    </location>
</feature>
<dbReference type="AlphaFoldDB" id="A0A1H1V7F7"/>
<name>A0A1H1V7F7_9CELL</name>
<keyword evidence="2" id="KW-0288">FMN</keyword>
<keyword evidence="3" id="KW-0560">Oxidoreductase</keyword>
<evidence type="ECO:0000256" key="3">
    <source>
        <dbReference type="ARBA" id="ARBA00023002"/>
    </source>
</evidence>
<dbReference type="InterPro" id="IPR019952">
    <property type="entry name" value="F420_OxRdatse_Rv1855c_pred"/>
</dbReference>
<evidence type="ECO:0000256" key="1">
    <source>
        <dbReference type="ARBA" id="ARBA00022630"/>
    </source>
</evidence>
<organism evidence="6 7">
    <name type="scientific">Paraoerskovia marina</name>
    <dbReference type="NCBI Taxonomy" id="545619"/>
    <lineage>
        <taxon>Bacteria</taxon>
        <taxon>Bacillati</taxon>
        <taxon>Actinomycetota</taxon>
        <taxon>Actinomycetes</taxon>
        <taxon>Micrococcales</taxon>
        <taxon>Cellulomonadaceae</taxon>
        <taxon>Paraoerskovia</taxon>
    </lineage>
</organism>
<dbReference type="GO" id="GO:0046306">
    <property type="term" value="P:alkanesulfonate catabolic process"/>
    <property type="evidence" value="ECO:0007669"/>
    <property type="project" value="TreeGrafter"/>
</dbReference>
<dbReference type="PANTHER" id="PTHR42847">
    <property type="entry name" value="ALKANESULFONATE MONOOXYGENASE"/>
    <property type="match status" value="1"/>
</dbReference>
<evidence type="ECO:0000259" key="5">
    <source>
        <dbReference type="Pfam" id="PF00296"/>
    </source>
</evidence>
<dbReference type="SUPFAM" id="SSF51679">
    <property type="entry name" value="Bacterial luciferase-like"/>
    <property type="match status" value="1"/>
</dbReference>
<evidence type="ECO:0000313" key="6">
    <source>
        <dbReference type="EMBL" id="SDS80707.1"/>
    </source>
</evidence>
<evidence type="ECO:0000313" key="7">
    <source>
        <dbReference type="Proteomes" id="UP000185663"/>
    </source>
</evidence>
<sequence length="344" mass="38418">MRFGLFIPQGWRMDLVGIEPADHWETMRSLARYADTALAGSGLPGDLPAFESVWVYDHFHTVPEPSEEATHEAWTLMSAFAASTERVRLGQMCTCMAYRNPAYLAKVASTVDAISGGRTEMGIGAGWYEHEWKAYGYGFPNAGDRLKALDEGVQIMSQMWSEGSATLHGSYYTADGALCRPQPLQRDEAGRPTIPLWIAGGGEKRTLRTAAQYAQYTNFSGMPEEFAHKSEVLRSHCQDLGTDFDAITRSANFNVVIGETEEVVAEKLRWIEDHYRRVSPDAADGQIESWRNGPLVGTPEQVVTALRELEELGMTYAITYFLDAAYDRSSIELFAREVVPHFQH</sequence>
<dbReference type="InterPro" id="IPR036661">
    <property type="entry name" value="Luciferase-like_sf"/>
</dbReference>
<dbReference type="InterPro" id="IPR011251">
    <property type="entry name" value="Luciferase-like_dom"/>
</dbReference>
<keyword evidence="4" id="KW-0503">Monooxygenase</keyword>
<dbReference type="PANTHER" id="PTHR42847:SF8">
    <property type="entry name" value="CONSERVED PROTEIN"/>
    <property type="match status" value="1"/>
</dbReference>
<evidence type="ECO:0000256" key="2">
    <source>
        <dbReference type="ARBA" id="ARBA00022643"/>
    </source>
</evidence>
<dbReference type="STRING" id="545619.SAMN04489860_2417"/>
<dbReference type="eggNOG" id="COG2141">
    <property type="taxonomic scope" value="Bacteria"/>
</dbReference>
<dbReference type="InterPro" id="IPR050172">
    <property type="entry name" value="SsuD_RutA_monooxygenase"/>
</dbReference>